<protein>
    <submittedName>
        <fullName evidence="1">Uncharacterized protein</fullName>
    </submittedName>
</protein>
<sequence length="197" mass="23166">MMITTTQKHIIHEIATFIENKIIDSRSSDSSTPLDHIWMQGLYTDFEWKTFIVNRILNVPIKDRLLMPAKLLGMHFTIISFTTLFRIQTNFHIYHHFFKIFKTAKHTLDFASIHEDYKGKWCELVSPSRDIVSTHNFEDFEEDTVAVFNMDEMQFISDSSNRHENFTLPILMHLVVHQGHILSQLCQLVKLNATIEL</sequence>
<keyword evidence="2" id="KW-1185">Reference proteome</keyword>
<dbReference type="AlphaFoldDB" id="A0A3N4HM18"/>
<name>A0A3N4HM18_ASCIM</name>
<gene>
    <name evidence="1" type="ORF">BJ508DRAFT_336881</name>
</gene>
<proteinExistence type="predicted"/>
<dbReference type="Proteomes" id="UP000275078">
    <property type="component" value="Unassembled WGS sequence"/>
</dbReference>
<evidence type="ECO:0000313" key="2">
    <source>
        <dbReference type="Proteomes" id="UP000275078"/>
    </source>
</evidence>
<dbReference type="EMBL" id="ML120108">
    <property type="protein sequence ID" value="RPA70714.1"/>
    <property type="molecule type" value="Genomic_DNA"/>
</dbReference>
<evidence type="ECO:0000313" key="1">
    <source>
        <dbReference type="EMBL" id="RPA70714.1"/>
    </source>
</evidence>
<accession>A0A3N4HM18</accession>
<organism evidence="1 2">
    <name type="scientific">Ascobolus immersus RN42</name>
    <dbReference type="NCBI Taxonomy" id="1160509"/>
    <lineage>
        <taxon>Eukaryota</taxon>
        <taxon>Fungi</taxon>
        <taxon>Dikarya</taxon>
        <taxon>Ascomycota</taxon>
        <taxon>Pezizomycotina</taxon>
        <taxon>Pezizomycetes</taxon>
        <taxon>Pezizales</taxon>
        <taxon>Ascobolaceae</taxon>
        <taxon>Ascobolus</taxon>
    </lineage>
</organism>
<reference evidence="1 2" key="1">
    <citation type="journal article" date="2018" name="Nat. Ecol. Evol.">
        <title>Pezizomycetes genomes reveal the molecular basis of ectomycorrhizal truffle lifestyle.</title>
        <authorList>
            <person name="Murat C."/>
            <person name="Payen T."/>
            <person name="Noel B."/>
            <person name="Kuo A."/>
            <person name="Morin E."/>
            <person name="Chen J."/>
            <person name="Kohler A."/>
            <person name="Krizsan K."/>
            <person name="Balestrini R."/>
            <person name="Da Silva C."/>
            <person name="Montanini B."/>
            <person name="Hainaut M."/>
            <person name="Levati E."/>
            <person name="Barry K.W."/>
            <person name="Belfiori B."/>
            <person name="Cichocki N."/>
            <person name="Clum A."/>
            <person name="Dockter R.B."/>
            <person name="Fauchery L."/>
            <person name="Guy J."/>
            <person name="Iotti M."/>
            <person name="Le Tacon F."/>
            <person name="Lindquist E.A."/>
            <person name="Lipzen A."/>
            <person name="Malagnac F."/>
            <person name="Mello A."/>
            <person name="Molinier V."/>
            <person name="Miyauchi S."/>
            <person name="Poulain J."/>
            <person name="Riccioni C."/>
            <person name="Rubini A."/>
            <person name="Sitrit Y."/>
            <person name="Splivallo R."/>
            <person name="Traeger S."/>
            <person name="Wang M."/>
            <person name="Zifcakova L."/>
            <person name="Wipf D."/>
            <person name="Zambonelli A."/>
            <person name="Paolocci F."/>
            <person name="Nowrousian M."/>
            <person name="Ottonello S."/>
            <person name="Baldrian P."/>
            <person name="Spatafora J.W."/>
            <person name="Henrissat B."/>
            <person name="Nagy L.G."/>
            <person name="Aury J.M."/>
            <person name="Wincker P."/>
            <person name="Grigoriev I.V."/>
            <person name="Bonfante P."/>
            <person name="Martin F.M."/>
        </authorList>
    </citation>
    <scope>NUCLEOTIDE SEQUENCE [LARGE SCALE GENOMIC DNA]</scope>
    <source>
        <strain evidence="1 2">RN42</strain>
    </source>
</reference>